<proteinExistence type="predicted"/>
<organism evidence="2 3">
    <name type="scientific">Draconibacterium aestuarii</name>
    <dbReference type="NCBI Taxonomy" id="2998507"/>
    <lineage>
        <taxon>Bacteria</taxon>
        <taxon>Pseudomonadati</taxon>
        <taxon>Bacteroidota</taxon>
        <taxon>Bacteroidia</taxon>
        <taxon>Marinilabiliales</taxon>
        <taxon>Prolixibacteraceae</taxon>
        <taxon>Draconibacterium</taxon>
    </lineage>
</organism>
<evidence type="ECO:0000256" key="1">
    <source>
        <dbReference type="SAM" id="Coils"/>
    </source>
</evidence>
<protein>
    <recommendedName>
        <fullName evidence="4">HTH cro/C1-type domain-containing protein</fullName>
    </recommendedName>
</protein>
<dbReference type="Proteomes" id="UP001145087">
    <property type="component" value="Unassembled WGS sequence"/>
</dbReference>
<dbReference type="GO" id="GO:0003677">
    <property type="term" value="F:DNA binding"/>
    <property type="evidence" value="ECO:0007669"/>
    <property type="project" value="InterPro"/>
</dbReference>
<dbReference type="InterPro" id="IPR010982">
    <property type="entry name" value="Lambda_DNA-bd_dom_sf"/>
</dbReference>
<comment type="caution">
    <text evidence="2">The sequence shown here is derived from an EMBL/GenBank/DDBJ whole genome shotgun (WGS) entry which is preliminary data.</text>
</comment>
<evidence type="ECO:0008006" key="4">
    <source>
        <dbReference type="Google" id="ProtNLM"/>
    </source>
</evidence>
<gene>
    <name evidence="2" type="ORF">OU798_02075</name>
</gene>
<evidence type="ECO:0000313" key="2">
    <source>
        <dbReference type="EMBL" id="MCY1719112.1"/>
    </source>
</evidence>
<sequence length="124" mass="14582">MDYNKRIIDVVEEKNMTASAFADKIDATRQAVYNWKKGTHNIPIKYVIEFLKQFEDVDARWVLTGLRKENAVEDEAHTKLLEEHEQLIAEVAELKKQMFEYMKQLLQGKDELLVAKDEILRLKS</sequence>
<dbReference type="SUPFAM" id="SSF47413">
    <property type="entry name" value="lambda repressor-like DNA-binding domains"/>
    <property type="match status" value="1"/>
</dbReference>
<reference evidence="2" key="1">
    <citation type="submission" date="2022-11" db="EMBL/GenBank/DDBJ databases">
        <title>Marilongibacter aestuarii gen. nov., sp. nov., isolated from tidal flat sediment.</title>
        <authorList>
            <person name="Jiayan W."/>
        </authorList>
    </citation>
    <scope>NUCLEOTIDE SEQUENCE</scope>
    <source>
        <strain evidence="2">Z1-6</strain>
    </source>
</reference>
<evidence type="ECO:0000313" key="3">
    <source>
        <dbReference type="Proteomes" id="UP001145087"/>
    </source>
</evidence>
<dbReference type="EMBL" id="JAPOHD010000005">
    <property type="protein sequence ID" value="MCY1719112.1"/>
    <property type="molecule type" value="Genomic_DNA"/>
</dbReference>
<name>A0A9X3J4Q7_9BACT</name>
<dbReference type="CDD" id="cd00093">
    <property type="entry name" value="HTH_XRE"/>
    <property type="match status" value="1"/>
</dbReference>
<keyword evidence="3" id="KW-1185">Reference proteome</keyword>
<feature type="coiled-coil region" evidence="1">
    <location>
        <begin position="77"/>
        <end position="104"/>
    </location>
</feature>
<dbReference type="InterPro" id="IPR001387">
    <property type="entry name" value="Cro/C1-type_HTH"/>
</dbReference>
<dbReference type="Gene3D" id="1.10.260.40">
    <property type="entry name" value="lambda repressor-like DNA-binding domains"/>
    <property type="match status" value="1"/>
</dbReference>
<accession>A0A9X3J4Q7</accession>
<dbReference type="AlphaFoldDB" id="A0A9X3J4Q7"/>
<keyword evidence="1" id="KW-0175">Coiled coil</keyword>
<dbReference type="RefSeq" id="WP_343331449.1">
    <property type="nucleotide sequence ID" value="NZ_JAPOHD010000005.1"/>
</dbReference>